<dbReference type="Proteomes" id="UP000284403">
    <property type="component" value="Unassembled WGS sequence"/>
</dbReference>
<accession>A0A422QCM0</accession>
<feature type="transmembrane region" description="Helical" evidence="2">
    <location>
        <begin position="30"/>
        <end position="47"/>
    </location>
</feature>
<proteinExistence type="predicted"/>
<name>A0A422QCM0_9TRYP</name>
<reference evidence="3 4" key="1">
    <citation type="journal article" date="2018" name="BMC Genomics">
        <title>Genomic comparison of Trypanosoma conorhini and Trypanosoma rangeli to Trypanosoma cruzi strains of high and low virulence.</title>
        <authorList>
            <person name="Bradwell K.R."/>
            <person name="Koparde V.N."/>
            <person name="Matveyev A.V."/>
            <person name="Serrano M.G."/>
            <person name="Alves J.M."/>
            <person name="Parikh H."/>
            <person name="Huang B."/>
            <person name="Lee V."/>
            <person name="Espinosa-Alvarez O."/>
            <person name="Ortiz P.A."/>
            <person name="Costa-Martins A.G."/>
            <person name="Teixeira M.M."/>
            <person name="Buck G.A."/>
        </authorList>
    </citation>
    <scope>NUCLEOTIDE SEQUENCE [LARGE SCALE GENOMIC DNA]</scope>
    <source>
        <strain evidence="3 4">025E</strain>
    </source>
</reference>
<keyword evidence="2" id="KW-1133">Transmembrane helix</keyword>
<dbReference type="EMBL" id="MKKU01000001">
    <property type="protein sequence ID" value="RNF27689.1"/>
    <property type="molecule type" value="Genomic_DNA"/>
</dbReference>
<comment type="caution">
    <text evidence="3">The sequence shown here is derived from an EMBL/GenBank/DDBJ whole genome shotgun (WGS) entry which is preliminary data.</text>
</comment>
<sequence>MTAAGQKEQTNCFVGALWCGSDYRRHLRDFCSIFVVVVVVIIVYSQRGLSLQLRLTCLTCRFSCLSLSLCVCVCVFTSRSLSFCAWPQLRGACLERRSRRWTLATPSRRFWASGGRGPARASSDRAPTKTPRREAWRKQRRPPRRLWPTPPPPPPLQMRPSSVTRR</sequence>
<feature type="compositionally biased region" description="Basic and acidic residues" evidence="1">
    <location>
        <begin position="122"/>
        <end position="137"/>
    </location>
</feature>
<keyword evidence="2" id="KW-0812">Transmembrane</keyword>
<evidence type="ECO:0000256" key="1">
    <source>
        <dbReference type="SAM" id="MobiDB-lite"/>
    </source>
</evidence>
<evidence type="ECO:0000256" key="2">
    <source>
        <dbReference type="SAM" id="Phobius"/>
    </source>
</evidence>
<evidence type="ECO:0000313" key="3">
    <source>
        <dbReference type="EMBL" id="RNF27689.1"/>
    </source>
</evidence>
<keyword evidence="4" id="KW-1185">Reference proteome</keyword>
<evidence type="ECO:0000313" key="4">
    <source>
        <dbReference type="Proteomes" id="UP000284403"/>
    </source>
</evidence>
<keyword evidence="2" id="KW-0472">Membrane</keyword>
<feature type="region of interest" description="Disordered" evidence="1">
    <location>
        <begin position="111"/>
        <end position="166"/>
    </location>
</feature>
<organism evidence="3 4">
    <name type="scientific">Trypanosoma conorhini</name>
    <dbReference type="NCBI Taxonomy" id="83891"/>
    <lineage>
        <taxon>Eukaryota</taxon>
        <taxon>Discoba</taxon>
        <taxon>Euglenozoa</taxon>
        <taxon>Kinetoplastea</taxon>
        <taxon>Metakinetoplastina</taxon>
        <taxon>Trypanosomatida</taxon>
        <taxon>Trypanosomatidae</taxon>
        <taxon>Trypanosoma</taxon>
    </lineage>
</organism>
<protein>
    <submittedName>
        <fullName evidence="3">Uncharacterized protein</fullName>
    </submittedName>
</protein>
<feature type="compositionally biased region" description="Pro residues" evidence="1">
    <location>
        <begin position="148"/>
        <end position="157"/>
    </location>
</feature>
<dbReference type="AlphaFoldDB" id="A0A422QCM0"/>
<dbReference type="RefSeq" id="XP_029232895.1">
    <property type="nucleotide sequence ID" value="XM_029367022.1"/>
</dbReference>
<gene>
    <name evidence="3" type="ORF">Tco025E_00073</name>
</gene>
<dbReference type="GeneID" id="40313684"/>